<dbReference type="SFLD" id="SFLDG00358">
    <property type="entry name" value="Main_(cytGST)"/>
    <property type="match status" value="1"/>
</dbReference>
<comment type="similarity">
    <text evidence="1">Belongs to the GST superfamily.</text>
</comment>
<dbReference type="InterPro" id="IPR004045">
    <property type="entry name" value="Glutathione_S-Trfase_N"/>
</dbReference>
<sequence>MIDLYFWPTPNGYKAAIMLAELDLEYRVIPVDITAGEQFNPDFLKINPNNKVPAIVDHDGPHNKPYAVFESAVVLIYLAEKSGKFLSQDPEKRYETLKWLVFQNSTMGPMLGQAHHFMVYADEKIDYAIERYDREVGRIYNILEKRLGQHEYLAGEYSIADISTFPWVRTRKLHRRDLSEYPNIDRWYQAIKDRPGVRAGIDTLSDSKRWEAKPGTEAWKNMFGKNGSS</sequence>
<accession>A0A011TFD6</accession>
<keyword evidence="2" id="KW-0808">Transferase</keyword>
<reference evidence="2" key="2">
    <citation type="submission" date="2020-10" db="EMBL/GenBank/DDBJ databases">
        <title>Enrichment of novel Verrucomicrobia, Bacteroidetes and Krumholzibacteria in an oxygen-limited, methane- and iron-fed bioreactor inoculated with Bothnian Sea sediments.</title>
        <authorList>
            <person name="Martins P.D."/>
            <person name="de Jong A."/>
            <person name="Lenstra W.K."/>
            <person name="van Helmond N.A.G.M."/>
            <person name="Slomp C.P."/>
            <person name="Jetten M.S.M."/>
            <person name="Welte C.U."/>
            <person name="Rasigraf O."/>
        </authorList>
    </citation>
    <scope>NUCLEOTIDE SEQUENCE</scope>
    <source>
        <strain evidence="2">MAG47</strain>
    </source>
</reference>
<evidence type="ECO:0000313" key="3">
    <source>
        <dbReference type="Proteomes" id="UP000642265"/>
    </source>
</evidence>
<dbReference type="SFLD" id="SFLDG01151">
    <property type="entry name" value="Main.2:_Nu-like"/>
    <property type="match status" value="1"/>
</dbReference>
<dbReference type="SFLD" id="SFLDS00019">
    <property type="entry name" value="Glutathione_Transferase_(cytos"/>
    <property type="match status" value="1"/>
</dbReference>
<comment type="caution">
    <text evidence="2">The sequence shown here is derived from an EMBL/GenBank/DDBJ whole genome shotgun (WGS) entry which is preliminary data.</text>
</comment>
<dbReference type="InterPro" id="IPR036282">
    <property type="entry name" value="Glutathione-S-Trfase_C_sf"/>
</dbReference>
<dbReference type="InterPro" id="IPR040079">
    <property type="entry name" value="Glutathione_S-Trfase"/>
</dbReference>
<reference evidence="2" key="1">
    <citation type="submission" date="2020-09" db="EMBL/GenBank/DDBJ databases">
        <authorList>
            <person name="Dalcin Martins P."/>
        </authorList>
    </citation>
    <scope>NUCLEOTIDE SEQUENCE</scope>
    <source>
        <strain evidence="2">MAG47</strain>
    </source>
</reference>
<organism evidence="2 3">
    <name type="scientific">Brucella anthropi</name>
    <name type="common">Ochrobactrum anthropi</name>
    <dbReference type="NCBI Taxonomy" id="529"/>
    <lineage>
        <taxon>Bacteria</taxon>
        <taxon>Pseudomonadati</taxon>
        <taxon>Pseudomonadota</taxon>
        <taxon>Alphaproteobacteria</taxon>
        <taxon>Hyphomicrobiales</taxon>
        <taxon>Brucellaceae</taxon>
        <taxon>Brucella/Ochrobactrum group</taxon>
        <taxon>Brucella</taxon>
    </lineage>
</organism>
<protein>
    <submittedName>
        <fullName evidence="2">Glutathione S-transferase N-terminal domain-containing protein</fullName>
    </submittedName>
</protein>
<dbReference type="SUPFAM" id="SSF52833">
    <property type="entry name" value="Thioredoxin-like"/>
    <property type="match status" value="1"/>
</dbReference>
<dbReference type="SUPFAM" id="SSF47616">
    <property type="entry name" value="GST C-terminal domain-like"/>
    <property type="match status" value="1"/>
</dbReference>
<dbReference type="Pfam" id="PF02798">
    <property type="entry name" value="GST_N"/>
    <property type="match status" value="1"/>
</dbReference>
<dbReference type="CDD" id="cd03048">
    <property type="entry name" value="GST_N_Ure2p_like"/>
    <property type="match status" value="1"/>
</dbReference>
<dbReference type="Gene3D" id="3.40.30.10">
    <property type="entry name" value="Glutaredoxin"/>
    <property type="match status" value="1"/>
</dbReference>
<dbReference type="Pfam" id="PF00043">
    <property type="entry name" value="GST_C"/>
    <property type="match status" value="1"/>
</dbReference>
<dbReference type="PANTHER" id="PTHR44051">
    <property type="entry name" value="GLUTATHIONE S-TRANSFERASE-RELATED"/>
    <property type="match status" value="1"/>
</dbReference>
<dbReference type="Gene3D" id="1.20.1050.10">
    <property type="match status" value="1"/>
</dbReference>
<dbReference type="PROSITE" id="PS50405">
    <property type="entry name" value="GST_CTER"/>
    <property type="match status" value="1"/>
</dbReference>
<dbReference type="EMBL" id="JACZKO010000045">
    <property type="protein sequence ID" value="MBE0562640.1"/>
    <property type="molecule type" value="Genomic_DNA"/>
</dbReference>
<dbReference type="PROSITE" id="PS50404">
    <property type="entry name" value="GST_NTER"/>
    <property type="match status" value="1"/>
</dbReference>
<dbReference type="PANTHER" id="PTHR44051:SF19">
    <property type="entry name" value="DISULFIDE-BOND OXIDOREDUCTASE YFCG"/>
    <property type="match status" value="1"/>
</dbReference>
<dbReference type="AlphaFoldDB" id="A0A011TFD6"/>
<dbReference type="RefSeq" id="WP_036588669.1">
    <property type="nucleotide sequence ID" value="NZ_KK073949.1"/>
</dbReference>
<dbReference type="InterPro" id="IPR036249">
    <property type="entry name" value="Thioredoxin-like_sf"/>
</dbReference>
<gene>
    <name evidence="2" type="ORF">IH622_17720</name>
</gene>
<dbReference type="InterPro" id="IPR004046">
    <property type="entry name" value="GST_C"/>
</dbReference>
<evidence type="ECO:0000256" key="1">
    <source>
        <dbReference type="RuleBase" id="RU003494"/>
    </source>
</evidence>
<name>A0A011TFD6_BRUAN</name>
<dbReference type="Proteomes" id="UP000642265">
    <property type="component" value="Unassembled WGS sequence"/>
</dbReference>
<dbReference type="InterPro" id="IPR010987">
    <property type="entry name" value="Glutathione-S-Trfase_C-like"/>
</dbReference>
<evidence type="ECO:0000313" key="2">
    <source>
        <dbReference type="EMBL" id="MBE0562640.1"/>
    </source>
</evidence>
<proteinExistence type="inferred from homology"/>
<dbReference type="GO" id="GO:0016740">
    <property type="term" value="F:transferase activity"/>
    <property type="evidence" value="ECO:0007669"/>
    <property type="project" value="UniProtKB-KW"/>
</dbReference>